<evidence type="ECO:0000313" key="4">
    <source>
        <dbReference type="Proteomes" id="UP000008983"/>
    </source>
</evidence>
<evidence type="ECO:0008006" key="5">
    <source>
        <dbReference type="Google" id="ProtNLM"/>
    </source>
</evidence>
<dbReference type="EMBL" id="GL983042">
    <property type="protein sequence ID" value="EGR34844.1"/>
    <property type="molecule type" value="Genomic_DNA"/>
</dbReference>
<proteinExistence type="predicted"/>
<dbReference type="RefSeq" id="XP_004040148.1">
    <property type="nucleotide sequence ID" value="XM_004040100.1"/>
</dbReference>
<keyword evidence="2" id="KW-1133">Transmembrane helix</keyword>
<feature type="transmembrane region" description="Helical" evidence="2">
    <location>
        <begin position="217"/>
        <end position="241"/>
    </location>
</feature>
<keyword evidence="1" id="KW-0175">Coiled coil</keyword>
<evidence type="ECO:0000313" key="3">
    <source>
        <dbReference type="EMBL" id="EGR34844.1"/>
    </source>
</evidence>
<name>G0QIV9_ICHMU</name>
<evidence type="ECO:0000256" key="2">
    <source>
        <dbReference type="SAM" id="Phobius"/>
    </source>
</evidence>
<evidence type="ECO:0000256" key="1">
    <source>
        <dbReference type="SAM" id="Coils"/>
    </source>
</evidence>
<gene>
    <name evidence="3" type="ORF">IMG5_000720</name>
</gene>
<keyword evidence="2" id="KW-0472">Membrane</keyword>
<organism evidence="3 4">
    <name type="scientific">Ichthyophthirius multifiliis</name>
    <name type="common">White spot disease agent</name>
    <name type="synonym">Ich</name>
    <dbReference type="NCBI Taxonomy" id="5932"/>
    <lineage>
        <taxon>Eukaryota</taxon>
        <taxon>Sar</taxon>
        <taxon>Alveolata</taxon>
        <taxon>Ciliophora</taxon>
        <taxon>Intramacronucleata</taxon>
        <taxon>Oligohymenophorea</taxon>
        <taxon>Hymenostomatida</taxon>
        <taxon>Ophryoglenina</taxon>
        <taxon>Ichthyophthirius</taxon>
    </lineage>
</organism>
<dbReference type="InParanoid" id="G0QIV9"/>
<reference evidence="3 4" key="1">
    <citation type="submission" date="2011-07" db="EMBL/GenBank/DDBJ databases">
        <authorList>
            <person name="Coyne R."/>
            <person name="Brami D."/>
            <person name="Johnson J."/>
            <person name="Hostetler J."/>
            <person name="Hannick L."/>
            <person name="Clark T."/>
            <person name="Cassidy-Hanley D."/>
            <person name="Inman J."/>
        </authorList>
    </citation>
    <scope>NUCLEOTIDE SEQUENCE [LARGE SCALE GENOMIC DNA]</scope>
    <source>
        <strain evidence="3 4">G5</strain>
    </source>
</reference>
<accession>G0QIV9</accession>
<dbReference type="Proteomes" id="UP000008983">
    <property type="component" value="Unassembled WGS sequence"/>
</dbReference>
<keyword evidence="2" id="KW-0812">Transmembrane</keyword>
<dbReference type="GeneID" id="14911029"/>
<keyword evidence="4" id="KW-1185">Reference proteome</keyword>
<protein>
    <recommendedName>
        <fullName evidence="5">Transmembrane protein</fullName>
    </recommendedName>
</protein>
<dbReference type="AlphaFoldDB" id="G0QIV9"/>
<sequence length="521" mass="63462">MQFKKIAFLYLNNYILKVNQIKKKKQRKKEKKNKKKKVKIQNQKIKVLIKCFINSLKIIQIKISLMKKIILINILQGYYQKHYKKKTSSVIKNHYNYYQKIQILNSQVIKKKKYRKNFQNYIIKTNNFYQIKKAKNGKKRIKYFKINQFIEFLLIFQIKQNINRLVVYLMDNNSKIILQKTKKYMKLINKKYLVNQSLRQKQKRCNKCKINSKIIKVIIYQIKILAIMIFLIIIIRIYLMLIQIISIQIQTILQLKINSSNSRIVQILKLYKNNNNCFNQTEFKKITNKIQCKIKNIYNKINKITKYLINIKSIIISNNIKIFITLKSFNQMKKSYINKIFCYKNNPNYICYKIQIKINYSNNFLLFKILYKKQTSLMNINIYLIILVILNKNNRIKIKLLNKTNKKVNKTKTKINIKINKKIKKTNQKIKFKYKKIFRKNNNYYKIFYNKPKLNQCNYYNNKIFNNNNKIKYIHYKININFQKIVFVFKQLNLNLFYNNKIQILYIAHMKIASNNIMIYV</sequence>
<feature type="coiled-coil region" evidence="1">
    <location>
        <begin position="11"/>
        <end position="41"/>
    </location>
</feature>